<dbReference type="Pfam" id="PF03193">
    <property type="entry name" value="RsgA_GTPase"/>
    <property type="match status" value="1"/>
</dbReference>
<evidence type="ECO:0000313" key="6">
    <source>
        <dbReference type="EMBL" id="WYY26409.1"/>
    </source>
</evidence>
<dbReference type="SUPFAM" id="SSF52540">
    <property type="entry name" value="P-loop containing nucleoside triphosphate hydrolases"/>
    <property type="match status" value="1"/>
</dbReference>
<keyword evidence="2 3" id="KW-0342">GTP-binding</keyword>
<feature type="domain" description="EngC GTPase" evidence="4">
    <location>
        <begin position="84"/>
        <end position="231"/>
    </location>
</feature>
<feature type="binding site" evidence="3">
    <location>
        <position position="265"/>
    </location>
    <ligand>
        <name>Zn(2+)</name>
        <dbReference type="ChEBI" id="CHEBI:29105"/>
    </ligand>
</feature>
<proteinExistence type="inferred from homology"/>
<dbReference type="PROSITE" id="PS51721">
    <property type="entry name" value="G_CP"/>
    <property type="match status" value="1"/>
</dbReference>
<dbReference type="RefSeq" id="WP_341266813.1">
    <property type="nucleotide sequence ID" value="NZ_CP146843.1"/>
</dbReference>
<organism evidence="6 7">
    <name type="scientific">Ash yellows phytoplasma</name>
    <dbReference type="NCBI Taxonomy" id="35780"/>
    <lineage>
        <taxon>Bacteria</taxon>
        <taxon>Bacillati</taxon>
        <taxon>Mycoplasmatota</taxon>
        <taxon>Mollicutes</taxon>
        <taxon>Acholeplasmatales</taxon>
        <taxon>Acholeplasmataceae</taxon>
        <taxon>Candidatus Phytoplasma</taxon>
        <taxon>16SrVII (Ash yellows group)</taxon>
    </lineage>
</organism>
<dbReference type="PANTHER" id="PTHR32120:SF11">
    <property type="entry name" value="SMALL RIBOSOMAL SUBUNIT BIOGENESIS GTPASE RSGA 1, MITOCHONDRIAL-RELATED"/>
    <property type="match status" value="1"/>
</dbReference>
<keyword evidence="7" id="KW-1185">Reference proteome</keyword>
<accession>A0ABZ2U8U0</accession>
<dbReference type="Proteomes" id="UP001484199">
    <property type="component" value="Chromosome"/>
</dbReference>
<dbReference type="InterPro" id="IPR030378">
    <property type="entry name" value="G_CP_dom"/>
</dbReference>
<dbReference type="InterPro" id="IPR010914">
    <property type="entry name" value="RsgA_GTPase_dom"/>
</dbReference>
<evidence type="ECO:0000256" key="1">
    <source>
        <dbReference type="ARBA" id="ARBA00022741"/>
    </source>
</evidence>
<evidence type="ECO:0000259" key="5">
    <source>
        <dbReference type="PROSITE" id="PS51721"/>
    </source>
</evidence>
<evidence type="ECO:0000256" key="3">
    <source>
        <dbReference type="HAMAP-Rule" id="MF_01820"/>
    </source>
</evidence>
<keyword evidence="3" id="KW-0378">Hydrolase</keyword>
<protein>
    <recommendedName>
        <fullName evidence="3">Small ribosomal subunit biogenesis GTPase RsgA</fullName>
        <ecNumber evidence="3">3.6.1.-</ecNumber>
    </recommendedName>
</protein>
<dbReference type="EMBL" id="CP146843">
    <property type="protein sequence ID" value="WYY26409.1"/>
    <property type="molecule type" value="Genomic_DNA"/>
</dbReference>
<dbReference type="CDD" id="cd01854">
    <property type="entry name" value="YjeQ_EngC"/>
    <property type="match status" value="1"/>
</dbReference>
<dbReference type="HAMAP" id="MF_01820">
    <property type="entry name" value="GTPase_RsgA"/>
    <property type="match status" value="1"/>
</dbReference>
<keyword evidence="3" id="KW-0690">Ribosome biogenesis</keyword>
<keyword evidence="1 3" id="KW-0547">Nucleotide-binding</keyword>
<feature type="binding site" evidence="3">
    <location>
        <begin position="177"/>
        <end position="185"/>
    </location>
    <ligand>
        <name>GTP</name>
        <dbReference type="ChEBI" id="CHEBI:37565"/>
    </ligand>
</feature>
<feature type="domain" description="CP-type G" evidence="5">
    <location>
        <begin position="75"/>
        <end position="233"/>
    </location>
</feature>
<evidence type="ECO:0000256" key="2">
    <source>
        <dbReference type="ARBA" id="ARBA00023134"/>
    </source>
</evidence>
<dbReference type="NCBIfam" id="TIGR00157">
    <property type="entry name" value="ribosome small subunit-dependent GTPase A"/>
    <property type="match status" value="1"/>
</dbReference>
<dbReference type="InterPro" id="IPR027417">
    <property type="entry name" value="P-loop_NTPase"/>
</dbReference>
<dbReference type="PROSITE" id="PS50936">
    <property type="entry name" value="ENGC_GTPASE"/>
    <property type="match status" value="1"/>
</dbReference>
<feature type="binding site" evidence="3">
    <location>
        <begin position="124"/>
        <end position="127"/>
    </location>
    <ligand>
        <name>GTP</name>
        <dbReference type="ChEBI" id="CHEBI:37565"/>
    </ligand>
</feature>
<comment type="similarity">
    <text evidence="3">Belongs to the TRAFAC class YlqF/YawG GTPase family. RsgA subfamily.</text>
</comment>
<keyword evidence="3" id="KW-0479">Metal-binding</keyword>
<feature type="binding site" evidence="3">
    <location>
        <position position="271"/>
    </location>
    <ligand>
        <name>Zn(2+)</name>
        <dbReference type="ChEBI" id="CHEBI:29105"/>
    </ligand>
</feature>
<dbReference type="Gene3D" id="3.40.50.300">
    <property type="entry name" value="P-loop containing nucleotide triphosphate hydrolases"/>
    <property type="match status" value="1"/>
</dbReference>
<dbReference type="InterPro" id="IPR004881">
    <property type="entry name" value="Ribosome_biogen_GTPase_RsgA"/>
</dbReference>
<keyword evidence="3" id="KW-0694">RNA-binding</keyword>
<keyword evidence="3" id="KW-0862">Zinc</keyword>
<feature type="binding site" evidence="3">
    <location>
        <position position="257"/>
    </location>
    <ligand>
        <name>Zn(2+)</name>
        <dbReference type="ChEBI" id="CHEBI:29105"/>
    </ligand>
</feature>
<reference evidence="6" key="1">
    <citation type="submission" date="2024-03" db="EMBL/GenBank/DDBJ databases">
        <title>The Complete Genome of 'Candidatus Phytoplasma fraxini' AshY1 from the Ash Yellows Group.</title>
        <authorList>
            <person name="Boehm J.W."/>
            <person name="Huettel B."/>
            <person name="Schneider B."/>
            <person name="Kube M."/>
        </authorList>
    </citation>
    <scope>NUCLEOTIDE SEQUENCE [LARGE SCALE GENOMIC DNA]</scope>
    <source>
        <strain evidence="6">AshY1</strain>
    </source>
</reference>
<gene>
    <name evidence="3" type="primary">rsgA</name>
    <name evidence="6" type="ORF">AshY1_02780</name>
</gene>
<dbReference type="EC" id="3.6.1.-" evidence="3"/>
<evidence type="ECO:0000313" key="7">
    <source>
        <dbReference type="Proteomes" id="UP001484199"/>
    </source>
</evidence>
<comment type="subcellular location">
    <subcellularLocation>
        <location evidence="3">Cytoplasm</location>
    </subcellularLocation>
</comment>
<comment type="function">
    <text evidence="3">One of several proteins that assist in the late maturation steps of the functional core of the 30S ribosomal subunit. Helps release RbfA from mature subunits. May play a role in the assembly of ribosomal proteins into the subunit. Circularly permuted GTPase that catalyzes slow GTP hydrolysis, GTPase activity is stimulated by the 30S ribosomal subunit.</text>
</comment>
<comment type="cofactor">
    <cofactor evidence="3">
        <name>Zn(2+)</name>
        <dbReference type="ChEBI" id="CHEBI:29105"/>
    </cofactor>
    <text evidence="3">Binds 1 zinc ion per subunit.</text>
</comment>
<keyword evidence="3" id="KW-0699">rRNA-binding</keyword>
<keyword evidence="3" id="KW-0963">Cytoplasm</keyword>
<comment type="subunit">
    <text evidence="3">Monomer. Associates with 30S ribosomal subunit, binds 16S rRNA.</text>
</comment>
<dbReference type="Gene3D" id="1.10.40.50">
    <property type="entry name" value="Probable gtpase engc, domain 3"/>
    <property type="match status" value="1"/>
</dbReference>
<sequence length="303" mass="35375">MQKGIVIEFLVKEYMIIDLETKQQIRAKITGKIKNHNSKKETNNSLDYSKIKIGDLVLYEYKDDKFLINSILTRSNSLNRPNISNITQLFLVFSLVEPKFQFKLLDKFLLILKKFNLKIILIFTKIDLISESELNLFQNKISYYKKLAPIFYVDSKNRHGLNDLYSLFTNEITILAGQTGVGKSTLINALTSLNLKTQEISKYLNRGKHTTKNSKLFLFHEGYIADTPGFSKLDLLEFKPEEIKNFYDDFVKLADQCFFGYSCLHIKEEKCKVKEAYQNGLILPIRYHNYVSFVEEVNKKKKK</sequence>
<dbReference type="PANTHER" id="PTHR32120">
    <property type="entry name" value="SMALL RIBOSOMAL SUBUNIT BIOGENESIS GTPASE RSGA"/>
    <property type="match status" value="1"/>
</dbReference>
<name>A0ABZ2U8U0_ASHYP</name>
<evidence type="ECO:0000259" key="4">
    <source>
        <dbReference type="PROSITE" id="PS50936"/>
    </source>
</evidence>
<feature type="binding site" evidence="3">
    <location>
        <position position="263"/>
    </location>
    <ligand>
        <name>Zn(2+)</name>
        <dbReference type="ChEBI" id="CHEBI:29105"/>
    </ligand>
</feature>